<reference evidence="1 2" key="1">
    <citation type="submission" date="2019-02" db="EMBL/GenBank/DDBJ databases">
        <title>Deep-cultivation of Planctomycetes and their phenomic and genomic characterization uncovers novel biology.</title>
        <authorList>
            <person name="Wiegand S."/>
            <person name="Jogler M."/>
            <person name="Boedeker C."/>
            <person name="Pinto D."/>
            <person name="Vollmers J."/>
            <person name="Rivas-Marin E."/>
            <person name="Kohn T."/>
            <person name="Peeters S.H."/>
            <person name="Heuer A."/>
            <person name="Rast P."/>
            <person name="Oberbeckmann S."/>
            <person name="Bunk B."/>
            <person name="Jeske O."/>
            <person name="Meyerdierks A."/>
            <person name="Storesund J.E."/>
            <person name="Kallscheuer N."/>
            <person name="Luecker S."/>
            <person name="Lage O.M."/>
            <person name="Pohl T."/>
            <person name="Merkel B.J."/>
            <person name="Hornburger P."/>
            <person name="Mueller R.-W."/>
            <person name="Bruemmer F."/>
            <person name="Labrenz M."/>
            <person name="Spormann A.M."/>
            <person name="Op den Camp H."/>
            <person name="Overmann J."/>
            <person name="Amann R."/>
            <person name="Jetten M.S.M."/>
            <person name="Mascher T."/>
            <person name="Medema M.H."/>
            <person name="Devos D.P."/>
            <person name="Kaster A.-K."/>
            <person name="Ovreas L."/>
            <person name="Rohde M."/>
            <person name="Galperin M.Y."/>
            <person name="Jogler C."/>
        </authorList>
    </citation>
    <scope>NUCLEOTIDE SEQUENCE [LARGE SCALE GENOMIC DNA]</scope>
    <source>
        <strain evidence="1 2">HG66A1</strain>
    </source>
</reference>
<name>A0A517PPA2_9PLAN</name>
<sequence>MTAMNNSPDNLDADQTGDLEWLAFQYVANELSEQECLQFESLLAEKQSAREALAHATQLVAGLKSIASQSVAQETVAAAQQPETTSTTRWAFWGLLTTAAAVALLVPSLFKSTGTTDTPTIPTAQTEPSTEDAEYLLSLWAESSQESNVALTSNMNTETVEFSDQQNVLADNQSLEVPDWLYTAVSLPEESVN</sequence>
<dbReference type="Proteomes" id="UP000320421">
    <property type="component" value="Chromosome"/>
</dbReference>
<dbReference type="AlphaFoldDB" id="A0A517PPA2"/>
<evidence type="ECO:0000313" key="1">
    <source>
        <dbReference type="EMBL" id="QDT21199.1"/>
    </source>
</evidence>
<proteinExistence type="predicted"/>
<evidence type="ECO:0000313" key="2">
    <source>
        <dbReference type="Proteomes" id="UP000320421"/>
    </source>
</evidence>
<dbReference type="EMBL" id="CP036266">
    <property type="protein sequence ID" value="QDT21199.1"/>
    <property type="molecule type" value="Genomic_DNA"/>
</dbReference>
<evidence type="ECO:0008006" key="3">
    <source>
        <dbReference type="Google" id="ProtNLM"/>
    </source>
</evidence>
<organism evidence="1 2">
    <name type="scientific">Gimesia chilikensis</name>
    <dbReference type="NCBI Taxonomy" id="2605989"/>
    <lineage>
        <taxon>Bacteria</taxon>
        <taxon>Pseudomonadati</taxon>
        <taxon>Planctomycetota</taxon>
        <taxon>Planctomycetia</taxon>
        <taxon>Planctomycetales</taxon>
        <taxon>Planctomycetaceae</taxon>
        <taxon>Gimesia</taxon>
    </lineage>
</organism>
<protein>
    <recommendedName>
        <fullName evidence="3">Zinc-finger domain-containing protein</fullName>
    </recommendedName>
</protein>
<accession>A0A517PPA2</accession>
<gene>
    <name evidence="1" type="ORF">HG66A1_29980</name>
</gene>
<keyword evidence="2" id="KW-1185">Reference proteome</keyword>